<gene>
    <name evidence="1" type="ORF">SVUK_LOCUS15790</name>
</gene>
<organism evidence="1 2">
    <name type="scientific">Strongylus vulgaris</name>
    <name type="common">Blood worm</name>
    <dbReference type="NCBI Taxonomy" id="40348"/>
    <lineage>
        <taxon>Eukaryota</taxon>
        <taxon>Metazoa</taxon>
        <taxon>Ecdysozoa</taxon>
        <taxon>Nematoda</taxon>
        <taxon>Chromadorea</taxon>
        <taxon>Rhabditida</taxon>
        <taxon>Rhabditina</taxon>
        <taxon>Rhabditomorpha</taxon>
        <taxon>Strongyloidea</taxon>
        <taxon>Strongylidae</taxon>
        <taxon>Strongylus</taxon>
    </lineage>
</organism>
<accession>A0A3P7LNT4</accession>
<proteinExistence type="predicted"/>
<dbReference type="PANTHER" id="PTHR14390">
    <property type="entry name" value="G PATCH DOMAIN CONTAINING PROTEIN 3"/>
    <property type="match status" value="1"/>
</dbReference>
<protein>
    <submittedName>
        <fullName evidence="1">Uncharacterized protein</fullName>
    </submittedName>
</protein>
<reference evidence="1 2" key="1">
    <citation type="submission" date="2018-11" db="EMBL/GenBank/DDBJ databases">
        <authorList>
            <consortium name="Pathogen Informatics"/>
        </authorList>
    </citation>
    <scope>NUCLEOTIDE SEQUENCE [LARGE SCALE GENOMIC DNA]</scope>
</reference>
<evidence type="ECO:0000313" key="2">
    <source>
        <dbReference type="Proteomes" id="UP000270094"/>
    </source>
</evidence>
<name>A0A3P7LNT4_STRVU</name>
<dbReference type="PANTHER" id="PTHR14390:SF2">
    <property type="entry name" value="G PATCH DOMAIN-CONTAINING PROTEIN 3"/>
    <property type="match status" value="1"/>
</dbReference>
<keyword evidence="2" id="KW-1185">Reference proteome</keyword>
<evidence type="ECO:0000313" key="1">
    <source>
        <dbReference type="EMBL" id="VDM80792.1"/>
    </source>
</evidence>
<dbReference type="Proteomes" id="UP000270094">
    <property type="component" value="Unassembled WGS sequence"/>
</dbReference>
<dbReference type="EMBL" id="UYYB01110077">
    <property type="protein sequence ID" value="VDM80792.1"/>
    <property type="molecule type" value="Genomic_DNA"/>
</dbReference>
<dbReference type="AlphaFoldDB" id="A0A3P7LNT4"/>
<dbReference type="OrthoDB" id="5842926at2759"/>
<sequence>MEIVWEKGGPGLVWYTDKNYWDEREKGTDCDWAWADDWDVDYSVYYEGKQAGSKDARDAVEMREDEAKSFDKATDKIPTPYKRVGNDATGDILFRRAEPTIMKYRDTFYK</sequence>
<dbReference type="InterPro" id="IPR040341">
    <property type="entry name" value="GPATCH3"/>
</dbReference>
<dbReference type="GO" id="GO:0045893">
    <property type="term" value="P:positive regulation of DNA-templated transcription"/>
    <property type="evidence" value="ECO:0007669"/>
    <property type="project" value="TreeGrafter"/>
</dbReference>
<dbReference type="GO" id="GO:0032480">
    <property type="term" value="P:negative regulation of type I interferon production"/>
    <property type="evidence" value="ECO:0007669"/>
    <property type="project" value="InterPro"/>
</dbReference>
<dbReference type="GO" id="GO:0039536">
    <property type="term" value="P:negative regulation of RIG-I signaling pathway"/>
    <property type="evidence" value="ECO:0007669"/>
    <property type="project" value="InterPro"/>
</dbReference>